<dbReference type="AlphaFoldDB" id="A0A645GYB5"/>
<accession>A0A645GYB5</accession>
<evidence type="ECO:0000256" key="1">
    <source>
        <dbReference type="SAM" id="MobiDB-lite"/>
    </source>
</evidence>
<sequence>MGLFEKNWDDLTGKSIILDDIEFTWDEDEELPPDEEADEEFDEGSADDSDEEPQEGPQTQKEENKAAPQSK</sequence>
<comment type="caution">
    <text evidence="2">The sequence shown here is derived from an EMBL/GenBank/DDBJ whole genome shotgun (WGS) entry which is preliminary data.</text>
</comment>
<feature type="compositionally biased region" description="Acidic residues" evidence="1">
    <location>
        <begin position="22"/>
        <end position="54"/>
    </location>
</feature>
<evidence type="ECO:0000313" key="2">
    <source>
        <dbReference type="EMBL" id="MPN31727.1"/>
    </source>
</evidence>
<gene>
    <name evidence="2" type="ORF">SDC9_179201</name>
</gene>
<proteinExistence type="predicted"/>
<name>A0A645GYB5_9ZZZZ</name>
<feature type="region of interest" description="Disordered" evidence="1">
    <location>
        <begin position="22"/>
        <end position="71"/>
    </location>
</feature>
<reference evidence="2" key="1">
    <citation type="submission" date="2019-08" db="EMBL/GenBank/DDBJ databases">
        <authorList>
            <person name="Kucharzyk K."/>
            <person name="Murdoch R.W."/>
            <person name="Higgins S."/>
            <person name="Loffler F."/>
        </authorList>
    </citation>
    <scope>NUCLEOTIDE SEQUENCE</scope>
</reference>
<organism evidence="2">
    <name type="scientific">bioreactor metagenome</name>
    <dbReference type="NCBI Taxonomy" id="1076179"/>
    <lineage>
        <taxon>unclassified sequences</taxon>
        <taxon>metagenomes</taxon>
        <taxon>ecological metagenomes</taxon>
    </lineage>
</organism>
<dbReference type="EMBL" id="VSSQ01083378">
    <property type="protein sequence ID" value="MPN31727.1"/>
    <property type="molecule type" value="Genomic_DNA"/>
</dbReference>
<protein>
    <submittedName>
        <fullName evidence="2">Uncharacterized protein</fullName>
    </submittedName>
</protein>